<keyword evidence="8" id="KW-0249">Electron transport</keyword>
<dbReference type="GO" id="GO:0005743">
    <property type="term" value="C:mitochondrial inner membrane"/>
    <property type="evidence" value="ECO:0007669"/>
    <property type="project" value="UniProtKB-SubCell"/>
</dbReference>
<keyword evidence="11 14" id="KW-0472">Membrane</keyword>
<protein>
    <recommendedName>
        <fullName evidence="3">NADH dehydrogenase [ubiquinone] 1 beta subcomplex subunit 4</fullName>
    </recommendedName>
    <alternativeName>
        <fullName evidence="12">Complex I-B15</fullName>
    </alternativeName>
    <alternativeName>
        <fullName evidence="13">NADH-ubiquinone oxidoreductase B15 subunit</fullName>
    </alternativeName>
</protein>
<keyword evidence="16" id="KW-1185">Reference proteome</keyword>
<evidence type="ECO:0000256" key="11">
    <source>
        <dbReference type="ARBA" id="ARBA00023136"/>
    </source>
</evidence>
<name>A0A9W7XK92_9FUNG</name>
<evidence type="ECO:0000313" key="16">
    <source>
        <dbReference type="Proteomes" id="UP001145021"/>
    </source>
</evidence>
<dbReference type="EMBL" id="JANBOH010000061">
    <property type="protein sequence ID" value="KAJ1646445.1"/>
    <property type="molecule type" value="Genomic_DNA"/>
</dbReference>
<dbReference type="PANTHER" id="PTHR39476">
    <property type="entry name" value="NADH:UBIQUINONE OXIDOREDUCTASE 6.6KD SUBUNIT"/>
    <property type="match status" value="1"/>
</dbReference>
<evidence type="ECO:0000256" key="1">
    <source>
        <dbReference type="ARBA" id="ARBA00004434"/>
    </source>
</evidence>
<keyword evidence="10" id="KW-0496">Mitochondrion</keyword>
<evidence type="ECO:0000256" key="2">
    <source>
        <dbReference type="ARBA" id="ARBA00007260"/>
    </source>
</evidence>
<dbReference type="InterPro" id="IPR009866">
    <property type="entry name" value="NADH_UbQ_OxRdtase_NDUFB4_su"/>
</dbReference>
<evidence type="ECO:0000256" key="7">
    <source>
        <dbReference type="ARBA" id="ARBA00022792"/>
    </source>
</evidence>
<proteinExistence type="inferred from homology"/>
<evidence type="ECO:0000256" key="4">
    <source>
        <dbReference type="ARBA" id="ARBA00022448"/>
    </source>
</evidence>
<evidence type="ECO:0000256" key="3">
    <source>
        <dbReference type="ARBA" id="ARBA00018681"/>
    </source>
</evidence>
<comment type="similarity">
    <text evidence="2">Belongs to the complex I NDUFB4 subunit family.</text>
</comment>
<dbReference type="PANTHER" id="PTHR39476:SF1">
    <property type="entry name" value="NADH DEHYDROGENASE [UBIQUINONE] 1 BETA SUBCOMPLEX SUBUNIT 4"/>
    <property type="match status" value="1"/>
</dbReference>
<evidence type="ECO:0000256" key="5">
    <source>
        <dbReference type="ARBA" id="ARBA00022660"/>
    </source>
</evidence>
<reference evidence="15" key="1">
    <citation type="submission" date="2022-07" db="EMBL/GenBank/DDBJ databases">
        <title>Phylogenomic reconstructions and comparative analyses of Kickxellomycotina fungi.</title>
        <authorList>
            <person name="Reynolds N.K."/>
            <person name="Stajich J.E."/>
            <person name="Barry K."/>
            <person name="Grigoriev I.V."/>
            <person name="Crous P."/>
            <person name="Smith M.E."/>
        </authorList>
    </citation>
    <scope>NUCLEOTIDE SEQUENCE</scope>
    <source>
        <strain evidence="15">NBRC 105413</strain>
    </source>
</reference>
<evidence type="ECO:0000256" key="13">
    <source>
        <dbReference type="ARBA" id="ARBA00030987"/>
    </source>
</evidence>
<evidence type="ECO:0000256" key="6">
    <source>
        <dbReference type="ARBA" id="ARBA00022692"/>
    </source>
</evidence>
<dbReference type="AlphaFoldDB" id="A0A9W7XK92"/>
<gene>
    <name evidence="15" type="ORF">LPJ64_002090</name>
</gene>
<organism evidence="15 16">
    <name type="scientific">Coemansia asiatica</name>
    <dbReference type="NCBI Taxonomy" id="1052880"/>
    <lineage>
        <taxon>Eukaryota</taxon>
        <taxon>Fungi</taxon>
        <taxon>Fungi incertae sedis</taxon>
        <taxon>Zoopagomycota</taxon>
        <taxon>Kickxellomycotina</taxon>
        <taxon>Kickxellomycetes</taxon>
        <taxon>Kickxellales</taxon>
        <taxon>Kickxellaceae</taxon>
        <taxon>Coemansia</taxon>
    </lineage>
</organism>
<keyword evidence="6 14" id="KW-0812">Transmembrane</keyword>
<accession>A0A9W7XK92</accession>
<evidence type="ECO:0000256" key="10">
    <source>
        <dbReference type="ARBA" id="ARBA00023128"/>
    </source>
</evidence>
<keyword evidence="7" id="KW-0999">Mitochondrion inner membrane</keyword>
<dbReference type="Pfam" id="PF07225">
    <property type="entry name" value="NDUF_B4"/>
    <property type="match status" value="1"/>
</dbReference>
<dbReference type="Proteomes" id="UP001145021">
    <property type="component" value="Unassembled WGS sequence"/>
</dbReference>
<feature type="transmembrane region" description="Helical" evidence="14">
    <location>
        <begin position="35"/>
        <end position="54"/>
    </location>
</feature>
<keyword evidence="4" id="KW-0813">Transport</keyword>
<comment type="caution">
    <text evidence="15">The sequence shown here is derived from an EMBL/GenBank/DDBJ whole genome shotgun (WGS) entry which is preliminary data.</text>
</comment>
<evidence type="ECO:0000256" key="12">
    <source>
        <dbReference type="ARBA" id="ARBA00030212"/>
    </source>
</evidence>
<evidence type="ECO:0000256" key="9">
    <source>
        <dbReference type="ARBA" id="ARBA00022989"/>
    </source>
</evidence>
<sequence>MGGHNDNLLKDPAIEEWIWMRQNTYRYFKINRRTAPALLMMGLAVPAATLYFAFATQDKVDLKPKVKTEWAQAYAESK</sequence>
<keyword evidence="5" id="KW-0679">Respiratory chain</keyword>
<keyword evidence="9 14" id="KW-1133">Transmembrane helix</keyword>
<evidence type="ECO:0000313" key="15">
    <source>
        <dbReference type="EMBL" id="KAJ1646445.1"/>
    </source>
</evidence>
<comment type="subcellular location">
    <subcellularLocation>
        <location evidence="1">Mitochondrion inner membrane</location>
        <topology evidence="1">Single-pass membrane protein</topology>
    </subcellularLocation>
</comment>
<evidence type="ECO:0000256" key="14">
    <source>
        <dbReference type="SAM" id="Phobius"/>
    </source>
</evidence>
<evidence type="ECO:0000256" key="8">
    <source>
        <dbReference type="ARBA" id="ARBA00022982"/>
    </source>
</evidence>